<dbReference type="AlphaFoldDB" id="A0A923RV72"/>
<dbReference type="Proteomes" id="UP000606499">
    <property type="component" value="Unassembled WGS sequence"/>
</dbReference>
<sequence length="67" mass="7753">MKTIAEMIPEYEANLDALRARRLELLEQRRVEPRFELRYRLTGRIVAINQIIASTTAALAAMMDYGK</sequence>
<feature type="coiled-coil region" evidence="1">
    <location>
        <begin position="1"/>
        <end position="28"/>
    </location>
</feature>
<keyword evidence="1" id="KW-0175">Coiled coil</keyword>
<name>A0A923RV72_9FIRM</name>
<accession>A0A923RV72</accession>
<keyword evidence="3" id="KW-1185">Reference proteome</keyword>
<reference evidence="2" key="1">
    <citation type="submission" date="2020-08" db="EMBL/GenBank/DDBJ databases">
        <title>Genome public.</title>
        <authorList>
            <person name="Liu C."/>
            <person name="Sun Q."/>
        </authorList>
    </citation>
    <scope>NUCLEOTIDE SEQUENCE</scope>
    <source>
        <strain evidence="2">NSJ-28</strain>
    </source>
</reference>
<protein>
    <submittedName>
        <fullName evidence="2">Uncharacterized protein</fullName>
    </submittedName>
</protein>
<evidence type="ECO:0000313" key="2">
    <source>
        <dbReference type="EMBL" id="MBC5724722.1"/>
    </source>
</evidence>
<dbReference type="RefSeq" id="WP_186949665.1">
    <property type="nucleotide sequence ID" value="NZ_JACOPL010000003.1"/>
</dbReference>
<evidence type="ECO:0000313" key="3">
    <source>
        <dbReference type="Proteomes" id="UP000606499"/>
    </source>
</evidence>
<comment type="caution">
    <text evidence="2">The sequence shown here is derived from an EMBL/GenBank/DDBJ whole genome shotgun (WGS) entry which is preliminary data.</text>
</comment>
<proteinExistence type="predicted"/>
<dbReference type="EMBL" id="JACOPL010000003">
    <property type="protein sequence ID" value="MBC5724722.1"/>
    <property type="molecule type" value="Genomic_DNA"/>
</dbReference>
<gene>
    <name evidence="2" type="ORF">H8S45_04510</name>
</gene>
<organism evidence="2 3">
    <name type="scientific">Agathobaculum faecis</name>
    <dbReference type="NCBI Taxonomy" id="2763013"/>
    <lineage>
        <taxon>Bacteria</taxon>
        <taxon>Bacillati</taxon>
        <taxon>Bacillota</taxon>
        <taxon>Clostridia</taxon>
        <taxon>Eubacteriales</taxon>
        <taxon>Butyricicoccaceae</taxon>
        <taxon>Agathobaculum</taxon>
    </lineage>
</organism>
<evidence type="ECO:0000256" key="1">
    <source>
        <dbReference type="SAM" id="Coils"/>
    </source>
</evidence>